<gene>
    <name evidence="1" type="ORF">Gotri_008070</name>
</gene>
<proteinExistence type="predicted"/>
<keyword evidence="2" id="KW-1185">Reference proteome</keyword>
<name>A0A7J9EI82_9ROSI</name>
<sequence length="31" mass="3855">MRKVYHHFRRRAITIEIAGGWFRTHRVRSIC</sequence>
<accession>A0A7J9EI82</accession>
<reference evidence="1 2" key="1">
    <citation type="journal article" date="2019" name="Genome Biol. Evol.">
        <title>Insights into the evolution of the New World diploid cottons (Gossypium, subgenus Houzingenia) based on genome sequencing.</title>
        <authorList>
            <person name="Grover C.E."/>
            <person name="Arick M.A. 2nd"/>
            <person name="Thrash A."/>
            <person name="Conover J.L."/>
            <person name="Sanders W.S."/>
            <person name="Peterson D.G."/>
            <person name="Frelichowski J.E."/>
            <person name="Scheffler J.A."/>
            <person name="Scheffler B.E."/>
            <person name="Wendel J.F."/>
        </authorList>
    </citation>
    <scope>NUCLEOTIDE SEQUENCE [LARGE SCALE GENOMIC DNA]</scope>
    <source>
        <strain evidence="1">8</strain>
        <tissue evidence="1">Leaf</tissue>
    </source>
</reference>
<comment type="caution">
    <text evidence="1">The sequence shown here is derived from an EMBL/GenBank/DDBJ whole genome shotgun (WGS) entry which is preliminary data.</text>
</comment>
<dbReference type="AlphaFoldDB" id="A0A7J9EI82"/>
<evidence type="ECO:0000313" key="2">
    <source>
        <dbReference type="Proteomes" id="UP000593568"/>
    </source>
</evidence>
<protein>
    <submittedName>
        <fullName evidence="1">Uncharacterized protein</fullName>
    </submittedName>
</protein>
<dbReference type="Proteomes" id="UP000593568">
    <property type="component" value="Unassembled WGS sequence"/>
</dbReference>
<dbReference type="EMBL" id="JABEZW010000008">
    <property type="protein sequence ID" value="MBA0772739.1"/>
    <property type="molecule type" value="Genomic_DNA"/>
</dbReference>
<organism evidence="1 2">
    <name type="scientific">Gossypium trilobum</name>
    <dbReference type="NCBI Taxonomy" id="34281"/>
    <lineage>
        <taxon>Eukaryota</taxon>
        <taxon>Viridiplantae</taxon>
        <taxon>Streptophyta</taxon>
        <taxon>Embryophyta</taxon>
        <taxon>Tracheophyta</taxon>
        <taxon>Spermatophyta</taxon>
        <taxon>Magnoliopsida</taxon>
        <taxon>eudicotyledons</taxon>
        <taxon>Gunneridae</taxon>
        <taxon>Pentapetalae</taxon>
        <taxon>rosids</taxon>
        <taxon>malvids</taxon>
        <taxon>Malvales</taxon>
        <taxon>Malvaceae</taxon>
        <taxon>Malvoideae</taxon>
        <taxon>Gossypium</taxon>
    </lineage>
</organism>
<evidence type="ECO:0000313" key="1">
    <source>
        <dbReference type="EMBL" id="MBA0772739.1"/>
    </source>
</evidence>